<feature type="region of interest" description="Disordered" evidence="1">
    <location>
        <begin position="279"/>
        <end position="305"/>
    </location>
</feature>
<dbReference type="OrthoDB" id="5351at10239"/>
<accession>A0A0B5A5F6</accession>
<dbReference type="RefSeq" id="YP_009125828.1">
    <property type="nucleotide sequence ID" value="NC_026603.1"/>
</dbReference>
<evidence type="ECO:0000256" key="1">
    <source>
        <dbReference type="SAM" id="MobiDB-lite"/>
    </source>
</evidence>
<gene>
    <name evidence="2" type="primary">76</name>
    <name evidence="2" type="ORF">PBI_KESHU_76</name>
</gene>
<sequence length="305" mass="33552">MAECQNCKGAASMTLCWPCGKVLRAGLAELPWYLARLAESAYGEAKLGRESAKVSTGEKLPSLPLNERASKLLLECRATLTRWYLAVIPTYSEPVPSGDDCARRLAGEIGALMRAENAVEMLAEVRRLRGECETAIDLPPDLQYVGLCASLLPPVDDYTEPAECGARMYCRQGDVEVVCRRCKSTWDVAELQAWMLSRVDETLRSQAEMWRLLKWIGRDVPRSTFYRLVACEVPCRAYRLADGKLVDDPAPSAVATPVYAYSDVVAALGARDAAEAERLAAGRRKRGRPRKTDTPQSVDDATAAC</sequence>
<dbReference type="EMBL" id="KP027199">
    <property type="protein sequence ID" value="AJD82296.1"/>
    <property type="molecule type" value="Genomic_DNA"/>
</dbReference>
<evidence type="ECO:0000313" key="3">
    <source>
        <dbReference type="Proteomes" id="UP000031717"/>
    </source>
</evidence>
<proteinExistence type="predicted"/>
<dbReference type="GeneID" id="23680436"/>
<protein>
    <submittedName>
        <fullName evidence="2">DNA binding protein</fullName>
    </submittedName>
</protein>
<dbReference type="KEGG" id="vg:23680436"/>
<keyword evidence="3" id="KW-1185">Reference proteome</keyword>
<organism evidence="2 3">
    <name type="scientific">Mycobacterium phage Keshu</name>
    <dbReference type="NCBI Taxonomy" id="1567471"/>
    <lineage>
        <taxon>Viruses</taxon>
        <taxon>Duplodnaviria</taxon>
        <taxon>Heunggongvirae</taxon>
        <taxon>Uroviricota</taxon>
        <taxon>Caudoviricetes</taxon>
        <taxon>Weiservirinae</taxon>
        <taxon>Keshuvirus</taxon>
        <taxon>Keshuvirus keshu</taxon>
    </lineage>
</organism>
<name>A0A0B5A5F6_9CAUD</name>
<reference evidence="2 3" key="1">
    <citation type="submission" date="2014-10" db="EMBL/GenBank/DDBJ databases">
        <authorList>
            <person name="Mthembu S."/>
            <person name="Kuvar S."/>
            <person name="Nduna N."/>
            <person name="Pillay S."/>
            <person name="Pillay T."/>
            <person name="Tang P.-C."/>
            <person name="Reddy N."/>
            <person name="Larsen M.H."/>
            <person name="Rubin E.J."/>
            <person name="Russell D.A."/>
            <person name="Guerrero C.A."/>
            <person name="Bowman C.A."/>
            <person name="Jacobs-Sera D."/>
            <person name="Hendrix R.W."/>
            <person name="Hatfull G.F."/>
        </authorList>
    </citation>
    <scope>NUCLEOTIDE SEQUENCE [LARGE SCALE GENOMIC DNA]</scope>
</reference>
<evidence type="ECO:0000313" key="2">
    <source>
        <dbReference type="EMBL" id="AJD82296.1"/>
    </source>
</evidence>
<dbReference type="Proteomes" id="UP000031717">
    <property type="component" value="Segment"/>
</dbReference>